<dbReference type="SUPFAM" id="SSF53756">
    <property type="entry name" value="UDP-Glycosyltransferase/glycogen phosphorylase"/>
    <property type="match status" value="1"/>
</dbReference>
<reference evidence="2 3" key="1">
    <citation type="submission" date="2019-02" db="EMBL/GenBank/DDBJ databases">
        <title>Deep-cultivation of Planctomycetes and their phenomic and genomic characterization uncovers novel biology.</title>
        <authorList>
            <person name="Wiegand S."/>
            <person name="Jogler M."/>
            <person name="Boedeker C."/>
            <person name="Pinto D."/>
            <person name="Vollmers J."/>
            <person name="Rivas-Marin E."/>
            <person name="Kohn T."/>
            <person name="Peeters S.H."/>
            <person name="Heuer A."/>
            <person name="Rast P."/>
            <person name="Oberbeckmann S."/>
            <person name="Bunk B."/>
            <person name="Jeske O."/>
            <person name="Meyerdierks A."/>
            <person name="Storesund J.E."/>
            <person name="Kallscheuer N."/>
            <person name="Luecker S."/>
            <person name="Lage O.M."/>
            <person name="Pohl T."/>
            <person name="Merkel B.J."/>
            <person name="Hornburger P."/>
            <person name="Mueller R.-W."/>
            <person name="Bruemmer F."/>
            <person name="Labrenz M."/>
            <person name="Spormann A.M."/>
            <person name="Op den Camp H."/>
            <person name="Overmann J."/>
            <person name="Amann R."/>
            <person name="Jetten M.S.M."/>
            <person name="Mascher T."/>
            <person name="Medema M.H."/>
            <person name="Devos D.P."/>
            <person name="Kaster A.-K."/>
            <person name="Ovreas L."/>
            <person name="Rohde M."/>
            <person name="Galperin M.Y."/>
            <person name="Jogler C."/>
        </authorList>
    </citation>
    <scope>NUCLEOTIDE SEQUENCE [LARGE SCALE GENOMIC DNA]</scope>
    <source>
        <strain evidence="2 3">ElP</strain>
    </source>
</reference>
<name>A0A518H8E4_9BACT</name>
<evidence type="ECO:0000313" key="3">
    <source>
        <dbReference type="Proteomes" id="UP000317835"/>
    </source>
</evidence>
<dbReference type="Proteomes" id="UP000317835">
    <property type="component" value="Chromosome"/>
</dbReference>
<dbReference type="Gene3D" id="3.40.50.2000">
    <property type="entry name" value="Glycogen Phosphorylase B"/>
    <property type="match status" value="1"/>
</dbReference>
<protein>
    <recommendedName>
        <fullName evidence="1">Spore protein YkvP/CgeB glycosyl transferase-like domain-containing protein</fullName>
    </recommendedName>
</protein>
<dbReference type="KEGG" id="tpla:ElP_50270"/>
<accession>A0A518H8E4</accession>
<sequence length="523" mass="59009">MDTRRRGLLDSIDWIPLIPPDARVVVQYDSSHLDSHDAIRRRNPTAFVTSILCDPATVPRAFGSEDRVRIGPTPGHLVDPSWMAPGSVDCLTIIPPLRDCPTSGNFFDDIDRVLGPTGVVLGWSMGGIDQAKHWSQRFARAGLQAIELEPWPPGSTPFDDSDTCPHHPSRSTSGRVIIRAGRTLEGAGRMTIQTLAATPICSRIRTEEPGSALRTIPGVRTRTDTGTSPLLDRDIVGDRVHIRQRNILGPNDMKAQDALRRAGYLIVCEWDDDPSIFPEIASNRHLTFRACHCVQTSTEPLAELLRSYNPHVRVFRNEVAELPSPRDPSKDLPATILFGALNREEDWREILPGLRRVLVALSDRVRVEVLHDRPFFDALPEVDKTFRPFLPFDEYLAVLGRCDIALLPLAPSRFNRCKSDLKFIECAASGVVCLASPTVYDGPIQHGSTGLIYRSVTEFETLLRLLILDHPLRDRLRQAAYRHVARTRMLGRAFRERYRWYREMCGRLPELDRELLDRVPELR</sequence>
<feature type="domain" description="Spore protein YkvP/CgeB glycosyl transferase-like" evidence="1">
    <location>
        <begin position="379"/>
        <end position="485"/>
    </location>
</feature>
<dbReference type="InterPro" id="IPR055259">
    <property type="entry name" value="YkvP/CgeB_Glyco_trans-like"/>
</dbReference>
<gene>
    <name evidence="2" type="ORF">ElP_50270</name>
</gene>
<dbReference type="AlphaFoldDB" id="A0A518H8E4"/>
<evidence type="ECO:0000313" key="2">
    <source>
        <dbReference type="EMBL" id="QDV37094.1"/>
    </source>
</evidence>
<keyword evidence="3" id="KW-1185">Reference proteome</keyword>
<proteinExistence type="predicted"/>
<dbReference type="OrthoDB" id="9772751at2"/>
<organism evidence="2 3">
    <name type="scientific">Tautonia plasticadhaerens</name>
    <dbReference type="NCBI Taxonomy" id="2527974"/>
    <lineage>
        <taxon>Bacteria</taxon>
        <taxon>Pseudomonadati</taxon>
        <taxon>Planctomycetota</taxon>
        <taxon>Planctomycetia</taxon>
        <taxon>Isosphaerales</taxon>
        <taxon>Isosphaeraceae</taxon>
        <taxon>Tautonia</taxon>
    </lineage>
</organism>
<dbReference type="Pfam" id="PF13524">
    <property type="entry name" value="Glyco_trans_1_2"/>
    <property type="match status" value="1"/>
</dbReference>
<dbReference type="EMBL" id="CP036426">
    <property type="protein sequence ID" value="QDV37094.1"/>
    <property type="molecule type" value="Genomic_DNA"/>
</dbReference>
<evidence type="ECO:0000259" key="1">
    <source>
        <dbReference type="Pfam" id="PF13524"/>
    </source>
</evidence>